<sequence length="182" mass="19430">MIGELMFQQDGRTYPAYQLDALGNLIRCDGSGPSGGLVPFGIELVSSASEVASPNPWTLTPAKVLERIAFVAPARGDTLEAYPGLQLAQAKFPFVPHLPVIEDEALILQAIEIFPSLSGDDSLAILEQLGANGIFPIPKTATFCAEIHEAAGEGMCIPPIKCLTAGWMSSMKVYRRSLVRSA</sequence>
<evidence type="ECO:0000313" key="1">
    <source>
        <dbReference type="EMBL" id="MCK1788918.1"/>
    </source>
</evidence>
<dbReference type="RefSeq" id="WP_247286452.1">
    <property type="nucleotide sequence ID" value="NZ_JAKNRW010000001.1"/>
</dbReference>
<comment type="caution">
    <text evidence="1">The sequence shown here is derived from an EMBL/GenBank/DDBJ whole genome shotgun (WGS) entry which is preliminary data.</text>
</comment>
<gene>
    <name evidence="1" type="ORF">L9059_01695</name>
</gene>
<name>A0ABT0ET45_9PSED</name>
<evidence type="ECO:0000313" key="2">
    <source>
        <dbReference type="Proteomes" id="UP001299876"/>
    </source>
</evidence>
<protein>
    <submittedName>
        <fullName evidence="1">Uncharacterized protein</fullName>
    </submittedName>
</protein>
<reference evidence="1 2" key="1">
    <citation type="submission" date="2022-02" db="EMBL/GenBank/DDBJ databases">
        <title>Comparative genomics of the first Antarctic Pseudomonas spp. capable of biotransforming 2,4,6-Trinitrotoluene.</title>
        <authorList>
            <person name="Cabrera M.A."/>
            <person name="Marquez S.L."/>
            <person name="Perez-Donoso J.M."/>
        </authorList>
    </citation>
    <scope>NUCLEOTIDE SEQUENCE [LARGE SCALE GENOMIC DNA]</scope>
    <source>
        <strain evidence="1 2">TNT19</strain>
    </source>
</reference>
<accession>A0ABT0ET45</accession>
<proteinExistence type="predicted"/>
<keyword evidence="2" id="KW-1185">Reference proteome</keyword>
<dbReference type="Proteomes" id="UP001299876">
    <property type="component" value="Unassembled WGS sequence"/>
</dbReference>
<organism evidence="1 2">
    <name type="scientific">Pseudomonas violetae</name>
    <dbReference type="NCBI Taxonomy" id="2915813"/>
    <lineage>
        <taxon>Bacteria</taxon>
        <taxon>Pseudomonadati</taxon>
        <taxon>Pseudomonadota</taxon>
        <taxon>Gammaproteobacteria</taxon>
        <taxon>Pseudomonadales</taxon>
        <taxon>Pseudomonadaceae</taxon>
        <taxon>Pseudomonas</taxon>
    </lineage>
</organism>
<dbReference type="EMBL" id="JAKNRW010000001">
    <property type="protein sequence ID" value="MCK1788918.1"/>
    <property type="molecule type" value="Genomic_DNA"/>
</dbReference>